<dbReference type="Gene3D" id="2.150.10.10">
    <property type="entry name" value="Serralysin-like metalloprotease, C-terminal"/>
    <property type="match status" value="2"/>
</dbReference>
<dbReference type="Pfam" id="PF16841">
    <property type="entry name" value="CBM60"/>
    <property type="match status" value="1"/>
</dbReference>
<keyword evidence="7" id="KW-0472">Membrane</keyword>
<dbReference type="InterPro" id="IPR000805">
    <property type="entry name" value="Glyco_hydro_26"/>
</dbReference>
<evidence type="ECO:0000256" key="10">
    <source>
        <dbReference type="SAM" id="MobiDB-lite"/>
    </source>
</evidence>
<keyword evidence="5 9" id="KW-0378">Hydrolase</keyword>
<evidence type="ECO:0000256" key="8">
    <source>
        <dbReference type="ARBA" id="ARBA00023295"/>
    </source>
</evidence>
<dbReference type="EMBL" id="JABFDB010000032">
    <property type="protein sequence ID" value="NYZ23933.1"/>
    <property type="molecule type" value="Genomic_DNA"/>
</dbReference>
<evidence type="ECO:0000313" key="12">
    <source>
        <dbReference type="EMBL" id="NYZ23933.1"/>
    </source>
</evidence>
<reference evidence="12 13" key="1">
    <citation type="submission" date="2020-05" db="EMBL/GenBank/DDBJ databases">
        <title>Azospirillum oleiclasticum sp. nov, a nitrogen-fixing and heavy crude oil-emulsifying bacterium isolated from the crude oil of Yumen Oilfield.</title>
        <authorList>
            <person name="Wu D."/>
            <person name="Cai M."/>
            <person name="Zhang X."/>
        </authorList>
    </citation>
    <scope>NUCLEOTIDE SEQUENCE [LARGE SCALE GENOMIC DNA]</scope>
    <source>
        <strain evidence="12 13">ROY-1-1-2</strain>
    </source>
</reference>
<dbReference type="SUPFAM" id="SSF51120">
    <property type="entry name" value="beta-Roll"/>
    <property type="match status" value="2"/>
</dbReference>
<feature type="active site" description="Nucleophile" evidence="9">
    <location>
        <position position="217"/>
    </location>
</feature>
<dbReference type="InterPro" id="IPR018511">
    <property type="entry name" value="Hemolysin-typ_Ca-bd_CS"/>
</dbReference>
<protein>
    <recommendedName>
        <fullName evidence="11">GH26 domain-containing protein</fullName>
    </recommendedName>
</protein>
<dbReference type="Pfam" id="PF00353">
    <property type="entry name" value="HemolysinCabind"/>
    <property type="match status" value="4"/>
</dbReference>
<feature type="active site" description="Proton donor" evidence="9">
    <location>
        <position position="107"/>
    </location>
</feature>
<evidence type="ECO:0000313" key="13">
    <source>
        <dbReference type="Proteomes" id="UP000584642"/>
    </source>
</evidence>
<dbReference type="InterPro" id="IPR001343">
    <property type="entry name" value="Hemolysn_Ca-bd"/>
</dbReference>
<feature type="region of interest" description="Disordered" evidence="10">
    <location>
        <begin position="284"/>
        <end position="306"/>
    </location>
</feature>
<dbReference type="PANTHER" id="PTHR40079">
    <property type="entry name" value="MANNAN ENDO-1,4-BETA-MANNOSIDASE E-RELATED"/>
    <property type="match status" value="1"/>
</dbReference>
<evidence type="ECO:0000256" key="3">
    <source>
        <dbReference type="ARBA" id="ARBA00022656"/>
    </source>
</evidence>
<proteinExistence type="inferred from homology"/>
<evidence type="ECO:0000256" key="2">
    <source>
        <dbReference type="ARBA" id="ARBA00007754"/>
    </source>
</evidence>
<evidence type="ECO:0000256" key="5">
    <source>
        <dbReference type="ARBA" id="ARBA00022801"/>
    </source>
</evidence>
<evidence type="ECO:0000256" key="9">
    <source>
        <dbReference type="PROSITE-ProRule" id="PRU01100"/>
    </source>
</evidence>
<dbReference type="SUPFAM" id="SSF51445">
    <property type="entry name" value="(Trans)glycosidases"/>
    <property type="match status" value="1"/>
</dbReference>
<dbReference type="PROSITE" id="PS00330">
    <property type="entry name" value="HEMOLYSIN_CALCIUM"/>
    <property type="match status" value="2"/>
</dbReference>
<dbReference type="Pfam" id="PF02156">
    <property type="entry name" value="Glyco_hydro_26"/>
    <property type="match status" value="1"/>
</dbReference>
<dbReference type="Gene3D" id="3.20.20.80">
    <property type="entry name" value="Glycosidases"/>
    <property type="match status" value="1"/>
</dbReference>
<comment type="subcellular location">
    <subcellularLocation>
        <location evidence="1">Membrane</location>
    </subcellularLocation>
</comment>
<comment type="caution">
    <text evidence="12">The sequence shown here is derived from an EMBL/GenBank/DDBJ whole genome shotgun (WGS) entry which is preliminary data.</text>
</comment>
<keyword evidence="6" id="KW-0843">Virulence</keyword>
<evidence type="ECO:0000256" key="4">
    <source>
        <dbReference type="ARBA" id="ARBA00022737"/>
    </source>
</evidence>
<keyword evidence="3" id="KW-0800">Toxin</keyword>
<comment type="similarity">
    <text evidence="2 9">Belongs to the glycosyl hydrolase 26 family.</text>
</comment>
<dbReference type="Proteomes" id="UP000584642">
    <property type="component" value="Unassembled WGS sequence"/>
</dbReference>
<feature type="domain" description="GH26" evidence="11">
    <location>
        <begin position="1"/>
        <end position="283"/>
    </location>
</feature>
<feature type="region of interest" description="Disordered" evidence="10">
    <location>
        <begin position="478"/>
        <end position="506"/>
    </location>
</feature>
<name>A0ABX2TLD7_9PROT</name>
<dbReference type="Gene3D" id="2.60.60.40">
    <property type="match status" value="1"/>
</dbReference>
<gene>
    <name evidence="12" type="ORF">HND93_29880</name>
</gene>
<evidence type="ECO:0000256" key="6">
    <source>
        <dbReference type="ARBA" id="ARBA00023026"/>
    </source>
</evidence>
<evidence type="ECO:0000256" key="1">
    <source>
        <dbReference type="ARBA" id="ARBA00004370"/>
    </source>
</evidence>
<dbReference type="PRINTS" id="PR00313">
    <property type="entry name" value="CABNDNGRPT"/>
</dbReference>
<keyword evidence="13" id="KW-1185">Reference proteome</keyword>
<dbReference type="PANTHER" id="PTHR40079:SF4">
    <property type="entry name" value="GH26 DOMAIN-CONTAINING PROTEIN-RELATED"/>
    <property type="match status" value="1"/>
</dbReference>
<keyword evidence="8 9" id="KW-0326">Glycosidase</keyword>
<evidence type="ECO:0000256" key="7">
    <source>
        <dbReference type="ARBA" id="ARBA00023136"/>
    </source>
</evidence>
<dbReference type="PROSITE" id="PS51764">
    <property type="entry name" value="GH26"/>
    <property type="match status" value="1"/>
</dbReference>
<dbReference type="PRINTS" id="PR01488">
    <property type="entry name" value="RTXTOXINA"/>
</dbReference>
<dbReference type="InterPro" id="IPR017853">
    <property type="entry name" value="GH"/>
</dbReference>
<dbReference type="InterPro" id="IPR031768">
    <property type="entry name" value="CBM60_xylan-bd"/>
</dbReference>
<dbReference type="InterPro" id="IPR003995">
    <property type="entry name" value="RTX_toxin_determinant-A"/>
</dbReference>
<dbReference type="InterPro" id="IPR022790">
    <property type="entry name" value="GH26_dom"/>
</dbReference>
<keyword evidence="4" id="KW-0677">Repeat</keyword>
<accession>A0ABX2TLD7</accession>
<sequence length="835" mass="89060">MTMIGVYVGNSLSELSKFDSWLKSPADAVLGYIGRADWKDFVGSADWAEKLWSNTDKTVLWSVPLVVNGASLATAATGAYNEYYKQVAKSLAASQPDGEIHIRTGWEFNGQWFPWKAAGKEEAYVGAFREFVDAFRTVSDRFTFEWAPNIGDLGMNPEKAYPGDAYVDVIGMDFYYNTAWDSKNPENAWSKMVTQNYGLQWHQDFAAAHGKPTAYSEWGMMSDGAGAYVEKAADWFARYDVAYHTYWNSYQDFPGKLSDGHNPATGAEYRDEFGGAPKNIRLGGSGNDSLYGNSRGERLDGKAGADSMRGYGGDDTYYVDNSGDRVIESAGEGKDEIRSKLATTTLPDHVENLTLLSNGNQTGIGNELDNRIVGGTGNDTLDGREGNDRLMGGVGNDTFIMRPGGGRDTIADFKAGPGSGDVLRLDSFSIRSFDQVKAALEQYGGDTVLALPGGDVVVFANHKVADFAADDFAFGGSPPAPAPAWRPDEPPEAPTPIQYSRSGGGGNDVIKGGDVNDYINGGGGTDTMTGGKGHDTYVVDRPQDVIVEKSGQGIDSVDSWSKTYTLPANVENLALIGGYAQTVTGNALDNRLESNGSGDTLNGKAGDDWLIGGGGKDSFVFQKGTGHDTIEDFAPGSGSGDVARLEDYGWSSFSQVKTGMSQKGDDTLLTLPGGDTVLFLGTRVSQFAADDFQFAGVTTGGGTGTGGTGSGSSTITVRAAADSWNGNPLFRLTVDGVQVGKDTAVGTQRDDGWQEFTFTVTGNSSPDALDIRFLNDDYGGSAAADRNLYIDRVVVNGRSYDGAASLYERDGYTTKLGSSELMPHNGVLHFDLMDA</sequence>
<evidence type="ECO:0000259" key="11">
    <source>
        <dbReference type="PROSITE" id="PS51764"/>
    </source>
</evidence>
<dbReference type="InterPro" id="IPR011049">
    <property type="entry name" value="Serralysin-like_metalloprot_C"/>
</dbReference>
<organism evidence="12 13">
    <name type="scientific">Azospirillum oleiclasticum</name>
    <dbReference type="NCBI Taxonomy" id="2735135"/>
    <lineage>
        <taxon>Bacteria</taxon>
        <taxon>Pseudomonadati</taxon>
        <taxon>Pseudomonadota</taxon>
        <taxon>Alphaproteobacteria</taxon>
        <taxon>Rhodospirillales</taxon>
        <taxon>Azospirillaceae</taxon>
        <taxon>Azospirillum</taxon>
    </lineage>
</organism>